<reference evidence="1 2" key="1">
    <citation type="submission" date="2016-11" db="EMBL/GenBank/DDBJ databases">
        <title>Mixed transmission modes and dynamic genome evolution in an obligate animal-bacterial symbiosis.</title>
        <authorList>
            <person name="Russell S.L."/>
            <person name="Corbett-Detig R.B."/>
            <person name="Cavanaugh C.M."/>
        </authorList>
    </citation>
    <scope>NUCLEOTIDE SEQUENCE [LARGE SCALE GENOMIC DNA]</scope>
    <source>
        <strain evidence="1">Sp-SM6</strain>
    </source>
</reference>
<accession>A0A1T2L474</accession>
<keyword evidence="2" id="KW-1185">Reference proteome</keyword>
<name>A0A1T2L474_9GAMM</name>
<organism evidence="1 2">
    <name type="scientific">Solemya elarraichensis gill symbiont</name>
    <dbReference type="NCBI Taxonomy" id="1918949"/>
    <lineage>
        <taxon>Bacteria</taxon>
        <taxon>Pseudomonadati</taxon>
        <taxon>Pseudomonadota</taxon>
        <taxon>Gammaproteobacteria</taxon>
        <taxon>sulfur-oxidizing symbionts</taxon>
    </lineage>
</organism>
<comment type="caution">
    <text evidence="1">The sequence shown here is derived from an EMBL/GenBank/DDBJ whole genome shotgun (WGS) entry which is preliminary data.</text>
</comment>
<dbReference type="EMBL" id="MPRK01000112">
    <property type="protein sequence ID" value="OOZ39830.1"/>
    <property type="molecule type" value="Genomic_DNA"/>
</dbReference>
<proteinExistence type="predicted"/>
<gene>
    <name evidence="1" type="ORF">BOW52_06790</name>
</gene>
<dbReference type="AlphaFoldDB" id="A0A1T2L474"/>
<protein>
    <submittedName>
        <fullName evidence="1">Uncharacterized protein</fullName>
    </submittedName>
</protein>
<evidence type="ECO:0000313" key="1">
    <source>
        <dbReference type="EMBL" id="OOZ39830.1"/>
    </source>
</evidence>
<evidence type="ECO:0000313" key="2">
    <source>
        <dbReference type="Proteomes" id="UP000190198"/>
    </source>
</evidence>
<dbReference type="Proteomes" id="UP000190198">
    <property type="component" value="Unassembled WGS sequence"/>
</dbReference>
<sequence length="59" mass="6465">MARSDGGLSKSKENLDGISIGAFEMAQFCSFYHKDKNPTITVTELPFSKNVSLARIAEI</sequence>